<reference evidence="4 5" key="1">
    <citation type="submission" date="2020-10" db="EMBL/GenBank/DDBJ databases">
        <title>Connecting structure to function with the recovery of over 1000 high-quality activated sludge metagenome-assembled genomes encoding full-length rRNA genes using long-read sequencing.</title>
        <authorList>
            <person name="Singleton C.M."/>
            <person name="Petriglieri F."/>
            <person name="Kristensen J.M."/>
            <person name="Kirkegaard R.H."/>
            <person name="Michaelsen T.Y."/>
            <person name="Andersen M.H."/>
            <person name="Karst S.M."/>
            <person name="Dueholm M.S."/>
            <person name="Nielsen P.H."/>
            <person name="Albertsen M."/>
        </authorList>
    </citation>
    <scope>NUCLEOTIDE SEQUENCE [LARGE SCALE GENOMIC DNA]</scope>
    <source>
        <strain evidence="4">EsbW_18-Q3-R4-48_BATAC.463</strain>
    </source>
</reference>
<dbReference type="Pfam" id="PF12728">
    <property type="entry name" value="HTH_17"/>
    <property type="match status" value="1"/>
</dbReference>
<dbReference type="InterPro" id="IPR041657">
    <property type="entry name" value="HTH_17"/>
</dbReference>
<dbReference type="InterPro" id="IPR011006">
    <property type="entry name" value="CheY-like_superfamily"/>
</dbReference>
<gene>
    <name evidence="4" type="ORF">IPJ38_06590</name>
</gene>
<feature type="domain" description="Response regulatory" evidence="3">
    <location>
        <begin position="67"/>
        <end position="185"/>
    </location>
</feature>
<accession>A0A935K9R4</accession>
<dbReference type="Gene3D" id="3.40.50.2300">
    <property type="match status" value="1"/>
</dbReference>
<dbReference type="Pfam" id="PF00072">
    <property type="entry name" value="Response_reg"/>
    <property type="match status" value="1"/>
</dbReference>
<dbReference type="InterPro" id="IPR010093">
    <property type="entry name" value="SinI_DNA-bd"/>
</dbReference>
<evidence type="ECO:0000256" key="1">
    <source>
        <dbReference type="ARBA" id="ARBA00022553"/>
    </source>
</evidence>
<dbReference type="AlphaFoldDB" id="A0A935K9R4"/>
<dbReference type="PANTHER" id="PTHR44591:SF3">
    <property type="entry name" value="RESPONSE REGULATORY DOMAIN-CONTAINING PROTEIN"/>
    <property type="match status" value="1"/>
</dbReference>
<evidence type="ECO:0000256" key="2">
    <source>
        <dbReference type="PROSITE-ProRule" id="PRU00169"/>
    </source>
</evidence>
<dbReference type="CDD" id="cd00156">
    <property type="entry name" value="REC"/>
    <property type="match status" value="1"/>
</dbReference>
<dbReference type="Proteomes" id="UP000739411">
    <property type="component" value="Unassembled WGS sequence"/>
</dbReference>
<feature type="modified residue" description="4-aspartylphosphate" evidence="2">
    <location>
        <position position="118"/>
    </location>
</feature>
<dbReference type="GO" id="GO:0003677">
    <property type="term" value="F:DNA binding"/>
    <property type="evidence" value="ECO:0007669"/>
    <property type="project" value="InterPro"/>
</dbReference>
<sequence length="193" mass="21372">MSDNEYLSTREAATALGISLGTVQKMVESGVLEAWKTEGGHRRIPTSAIRDHLAQRQGGKVPSAMLDVLVAEDNPIFQTLYQSALEKWDFPIKLRIVDNGFDGLLQVGSCQPDVLITDLMMPGMDGFDMIRRLRSNKDLANMVIVVVSSMEPHQIAESGGLPADIMVYKKPIPLLEIKGYLRAIYQLRLHHGA</sequence>
<dbReference type="SUPFAM" id="SSF52172">
    <property type="entry name" value="CheY-like"/>
    <property type="match status" value="1"/>
</dbReference>
<dbReference type="PROSITE" id="PS50110">
    <property type="entry name" value="RESPONSE_REGULATORY"/>
    <property type="match status" value="1"/>
</dbReference>
<dbReference type="EMBL" id="JADJMS010000013">
    <property type="protein sequence ID" value="MBK7414821.1"/>
    <property type="molecule type" value="Genomic_DNA"/>
</dbReference>
<dbReference type="InterPro" id="IPR001789">
    <property type="entry name" value="Sig_transdc_resp-reg_receiver"/>
</dbReference>
<dbReference type="InterPro" id="IPR009061">
    <property type="entry name" value="DNA-bd_dom_put_sf"/>
</dbReference>
<dbReference type="CDD" id="cd04762">
    <property type="entry name" value="HTH_MerR-trunc"/>
    <property type="match status" value="1"/>
</dbReference>
<dbReference type="Gene3D" id="1.10.1660.10">
    <property type="match status" value="1"/>
</dbReference>
<protein>
    <submittedName>
        <fullName evidence="4">Response regulator</fullName>
    </submittedName>
</protein>
<dbReference type="InterPro" id="IPR050595">
    <property type="entry name" value="Bact_response_regulator"/>
</dbReference>
<dbReference type="NCBIfam" id="TIGR01764">
    <property type="entry name" value="excise"/>
    <property type="match status" value="1"/>
</dbReference>
<organism evidence="4 5">
    <name type="scientific">Candidatus Dechloromonas phosphorivorans</name>
    <dbReference type="NCBI Taxonomy" id="2899244"/>
    <lineage>
        <taxon>Bacteria</taxon>
        <taxon>Pseudomonadati</taxon>
        <taxon>Pseudomonadota</taxon>
        <taxon>Betaproteobacteria</taxon>
        <taxon>Rhodocyclales</taxon>
        <taxon>Azonexaceae</taxon>
        <taxon>Dechloromonas</taxon>
    </lineage>
</organism>
<comment type="caution">
    <text evidence="4">The sequence shown here is derived from an EMBL/GenBank/DDBJ whole genome shotgun (WGS) entry which is preliminary data.</text>
</comment>
<dbReference type="SUPFAM" id="SSF46955">
    <property type="entry name" value="Putative DNA-binding domain"/>
    <property type="match status" value="1"/>
</dbReference>
<keyword evidence="1 2" id="KW-0597">Phosphoprotein</keyword>
<evidence type="ECO:0000259" key="3">
    <source>
        <dbReference type="PROSITE" id="PS50110"/>
    </source>
</evidence>
<dbReference type="PANTHER" id="PTHR44591">
    <property type="entry name" value="STRESS RESPONSE REGULATOR PROTEIN 1"/>
    <property type="match status" value="1"/>
</dbReference>
<dbReference type="GO" id="GO:0000160">
    <property type="term" value="P:phosphorelay signal transduction system"/>
    <property type="evidence" value="ECO:0007669"/>
    <property type="project" value="InterPro"/>
</dbReference>
<name>A0A935K9R4_9RHOO</name>
<dbReference type="SMART" id="SM00448">
    <property type="entry name" value="REC"/>
    <property type="match status" value="1"/>
</dbReference>
<proteinExistence type="predicted"/>
<evidence type="ECO:0000313" key="4">
    <source>
        <dbReference type="EMBL" id="MBK7414821.1"/>
    </source>
</evidence>
<evidence type="ECO:0000313" key="5">
    <source>
        <dbReference type="Proteomes" id="UP000739411"/>
    </source>
</evidence>